<name>A0A521E458_9RHOB</name>
<evidence type="ECO:0000256" key="1">
    <source>
        <dbReference type="SAM" id="Phobius"/>
    </source>
</evidence>
<keyword evidence="1" id="KW-0812">Transmembrane</keyword>
<evidence type="ECO:0000313" key="2">
    <source>
        <dbReference type="EMBL" id="SMO78161.1"/>
    </source>
</evidence>
<dbReference type="Proteomes" id="UP000319555">
    <property type="component" value="Unassembled WGS sequence"/>
</dbReference>
<keyword evidence="1" id="KW-0472">Membrane</keyword>
<reference evidence="2 3" key="1">
    <citation type="submission" date="2017-05" db="EMBL/GenBank/DDBJ databases">
        <authorList>
            <person name="Varghese N."/>
            <person name="Submissions S."/>
        </authorList>
    </citation>
    <scope>NUCLEOTIDE SEQUENCE [LARGE SCALE GENOMIC DNA]</scope>
    <source>
        <strain evidence="2 3">DSM 28009</strain>
    </source>
</reference>
<accession>A0A521E458</accession>
<keyword evidence="3" id="KW-1185">Reference proteome</keyword>
<dbReference type="AlphaFoldDB" id="A0A521E458"/>
<protein>
    <submittedName>
        <fullName evidence="2">Uncharacterized protein</fullName>
    </submittedName>
</protein>
<feature type="transmembrane region" description="Helical" evidence="1">
    <location>
        <begin position="87"/>
        <end position="108"/>
    </location>
</feature>
<dbReference type="EMBL" id="FXTE01000009">
    <property type="protein sequence ID" value="SMO78161.1"/>
    <property type="molecule type" value="Genomic_DNA"/>
</dbReference>
<organism evidence="2 3">
    <name type="scientific">Ruegeria faecimaris</name>
    <dbReference type="NCBI Taxonomy" id="686389"/>
    <lineage>
        <taxon>Bacteria</taxon>
        <taxon>Pseudomonadati</taxon>
        <taxon>Pseudomonadota</taxon>
        <taxon>Alphaproteobacteria</taxon>
        <taxon>Rhodobacterales</taxon>
        <taxon>Roseobacteraceae</taxon>
        <taxon>Ruegeria</taxon>
    </lineage>
</organism>
<gene>
    <name evidence="2" type="ORF">SAMN06265380_10923</name>
</gene>
<evidence type="ECO:0000313" key="3">
    <source>
        <dbReference type="Proteomes" id="UP000319555"/>
    </source>
</evidence>
<proteinExistence type="predicted"/>
<sequence length="119" mass="13077">MFREIGLTSKSELDAAQIVDQESPSQITVSHETRVGKVRVAIRHNQQNSLSLRDWHTDPSVASVLGILHRTQARWRACQASAIIKSLAFSPIMIAGALVLPLTISGMIEQSATRRFSSP</sequence>
<keyword evidence="1" id="KW-1133">Transmembrane helix</keyword>